<dbReference type="GO" id="GO:0004813">
    <property type="term" value="F:alanine-tRNA ligase activity"/>
    <property type="evidence" value="ECO:0007669"/>
    <property type="project" value="UniProtKB-UniRule"/>
</dbReference>
<dbReference type="Gene3D" id="2.40.30.130">
    <property type="match status" value="1"/>
</dbReference>
<dbReference type="InterPro" id="IPR050058">
    <property type="entry name" value="Ala-tRNA_ligase"/>
</dbReference>
<dbReference type="PROSITE" id="PS50860">
    <property type="entry name" value="AA_TRNA_LIGASE_II_ALA"/>
    <property type="match status" value="1"/>
</dbReference>
<dbReference type="FunFam" id="3.30.930.10:FF:000046">
    <property type="entry name" value="Alanine--tRNA ligase"/>
    <property type="match status" value="1"/>
</dbReference>
<dbReference type="PANTHER" id="PTHR11777">
    <property type="entry name" value="ALANYL-TRNA SYNTHETASE"/>
    <property type="match status" value="1"/>
</dbReference>
<organism evidence="17 18">
    <name type="scientific">Mesomycoplasma conjunctivae (strain ATCC 25834 / NCTC 10147 / HRC/581)</name>
    <name type="common">Mycoplasma conjunctivae</name>
    <dbReference type="NCBI Taxonomy" id="572263"/>
    <lineage>
        <taxon>Bacteria</taxon>
        <taxon>Bacillati</taxon>
        <taxon>Mycoplasmatota</taxon>
        <taxon>Mycoplasmoidales</taxon>
        <taxon>Metamycoplasmataceae</taxon>
        <taxon>Mesomycoplasma</taxon>
    </lineage>
</organism>
<protein>
    <recommendedName>
        <fullName evidence="14">Alanine--tRNA ligase</fullName>
        <ecNumber evidence="14">6.1.1.7</ecNumber>
    </recommendedName>
    <alternativeName>
        <fullName evidence="14">Alanyl-tRNA synthetase</fullName>
        <shortName evidence="14">AlaRS</shortName>
    </alternativeName>
</protein>
<dbReference type="InterPro" id="IPR012947">
    <property type="entry name" value="tRNA_SAD"/>
</dbReference>
<evidence type="ECO:0000256" key="12">
    <source>
        <dbReference type="ARBA" id="ARBA00024779"/>
    </source>
</evidence>
<evidence type="ECO:0000256" key="9">
    <source>
        <dbReference type="ARBA" id="ARBA00022884"/>
    </source>
</evidence>
<evidence type="ECO:0000256" key="7">
    <source>
        <dbReference type="ARBA" id="ARBA00022833"/>
    </source>
</evidence>
<evidence type="ECO:0000256" key="14">
    <source>
        <dbReference type="HAMAP-Rule" id="MF_00036"/>
    </source>
</evidence>
<dbReference type="eggNOG" id="COG0013">
    <property type="taxonomic scope" value="Bacteria"/>
</dbReference>
<keyword evidence="2 14" id="KW-0963">Cytoplasm</keyword>
<dbReference type="EC" id="6.1.1.7" evidence="14"/>
<dbReference type="HOGENOM" id="CLU_004485_1_1_14"/>
<keyword evidence="7 14" id="KW-0862">Zinc</keyword>
<dbReference type="SUPFAM" id="SSF101353">
    <property type="entry name" value="Putative anticodon-binding domain of alanyl-tRNA synthetase (AlaRS)"/>
    <property type="match status" value="1"/>
</dbReference>
<evidence type="ECO:0000256" key="8">
    <source>
        <dbReference type="ARBA" id="ARBA00022840"/>
    </source>
</evidence>
<comment type="domain">
    <text evidence="14">Consists of three domains; the N-terminal catalytic domain, the editing domain and the C-terminal C-Ala domain. The editing domain removes incorrectly charged amino acids, while the C-Ala domain, along with tRNA(Ala), serves as a bridge to cooperatively bring together the editing and aminoacylation centers thus stimulating deacylation of misacylated tRNAs.</text>
</comment>
<dbReference type="InterPro" id="IPR002318">
    <property type="entry name" value="Ala-tRNA-lgiase_IIc"/>
</dbReference>
<dbReference type="Gene3D" id="3.10.310.40">
    <property type="match status" value="1"/>
</dbReference>
<feature type="binding site" evidence="14">
    <location>
        <position position="666"/>
    </location>
    <ligand>
        <name>Zn(2+)</name>
        <dbReference type="ChEBI" id="CHEBI:29105"/>
    </ligand>
</feature>
<keyword evidence="18" id="KW-1185">Reference proteome</keyword>
<dbReference type="GO" id="GO:0008270">
    <property type="term" value="F:zinc ion binding"/>
    <property type="evidence" value="ECO:0007669"/>
    <property type="project" value="UniProtKB-UniRule"/>
</dbReference>
<evidence type="ECO:0000256" key="3">
    <source>
        <dbReference type="ARBA" id="ARBA00022555"/>
    </source>
</evidence>
<evidence type="ECO:0000256" key="5">
    <source>
        <dbReference type="ARBA" id="ARBA00022723"/>
    </source>
</evidence>
<feature type="coiled-coil region" evidence="15">
    <location>
        <begin position="705"/>
        <end position="760"/>
    </location>
</feature>
<keyword evidence="4 14" id="KW-0436">Ligase</keyword>
<feature type="binding site" evidence="14">
    <location>
        <position position="565"/>
    </location>
    <ligand>
        <name>Zn(2+)</name>
        <dbReference type="ChEBI" id="CHEBI:29105"/>
    </ligand>
</feature>
<evidence type="ECO:0000256" key="1">
    <source>
        <dbReference type="ARBA" id="ARBA00008226"/>
    </source>
</evidence>
<evidence type="ECO:0000256" key="6">
    <source>
        <dbReference type="ARBA" id="ARBA00022741"/>
    </source>
</evidence>
<dbReference type="Pfam" id="PF07973">
    <property type="entry name" value="tRNA_SAD"/>
    <property type="match status" value="1"/>
</dbReference>
<dbReference type="EMBL" id="FM864216">
    <property type="protein sequence ID" value="CAT04995.1"/>
    <property type="molecule type" value="Genomic_DNA"/>
</dbReference>
<keyword evidence="6 14" id="KW-0547">Nucleotide-binding</keyword>
<comment type="subcellular location">
    <subcellularLocation>
        <location evidence="14">Cytoplasm</location>
    </subcellularLocation>
</comment>
<comment type="cofactor">
    <cofactor evidence="14">
        <name>Zn(2+)</name>
        <dbReference type="ChEBI" id="CHEBI:29105"/>
    </cofactor>
    <text evidence="14">Binds 1 zinc ion per subunit.</text>
</comment>
<comment type="similarity">
    <text evidence="1 14">Belongs to the class-II aminoacyl-tRNA synthetase family.</text>
</comment>
<dbReference type="Gene3D" id="3.30.930.10">
    <property type="entry name" value="Bira Bifunctional Protein, Domain 2"/>
    <property type="match status" value="1"/>
</dbReference>
<dbReference type="InterPro" id="IPR018162">
    <property type="entry name" value="Ala-tRNA-ligase_IIc_anticod-bd"/>
</dbReference>
<dbReference type="SUPFAM" id="SSF55186">
    <property type="entry name" value="ThrRS/AlaRS common domain"/>
    <property type="match status" value="1"/>
</dbReference>
<feature type="domain" description="Alanyl-transfer RNA synthetases family profile" evidence="16">
    <location>
        <begin position="5"/>
        <end position="699"/>
    </location>
</feature>
<dbReference type="InterPro" id="IPR018163">
    <property type="entry name" value="Thr/Ala-tRNA-synth_IIc_edit"/>
</dbReference>
<dbReference type="SUPFAM" id="SSF55681">
    <property type="entry name" value="Class II aaRS and biotin synthetases"/>
    <property type="match status" value="1"/>
</dbReference>
<reference evidence="18" key="1">
    <citation type="journal article" date="2009" name="BMC Bioinformatics">
        <title>The Mycoplasma conjunctivae genome sequencing, annotation and analysis.</title>
        <authorList>
            <person name="Calderon-Copete S.P."/>
            <person name="Wigger G."/>
            <person name="Wunderlin C."/>
            <person name="Schmidheini T."/>
            <person name="Frey J."/>
            <person name="Quail M.A."/>
            <person name="Falquet L."/>
        </authorList>
    </citation>
    <scope>NUCLEOTIDE SEQUENCE [LARGE SCALE GENOMIC DNA]</scope>
    <source>
        <strain evidence="18">ATCC 25834 / NCTC 10147 / HRC/581</strain>
    </source>
</reference>
<sequence>MKTNLSSKQIRQLWLDFFASKNHLIVESKSLIPQNDPSLLWINSGVATLKEYFTGHKQPPSKRITNSQKAIRTNDIENVGITSRHHTMFEMLGNFSIGDYFKKEAIEFAFEFLVYVLKMDLDKLYITYFSDDLETKKYWQDLGIQDDHLIAGNQKTNFWDIGLGPCGPCSEIYYDRGEKFDSRGIELLKNDIENDRFIEIWNIVFSEFNNDGEGNYTPLVSKNIDTGAGFERIVSILQNGPTNFDTDLFLPIILEVEKLSDFKYDVDNYFKKDKKQTKINTYFKVIADHIRSVVNAINDGVEPSNTHRGYIIRRLIRRAFRMGRKLGIKQAFLYKLVGVVKSSLIYDIDEKKVAKIIKKEEELFEKTIENGEILLNREFEKNGKNFNIEIVFKMFETYGFPIELTQEILEEKGLKLDFDKIEELKEKHANLSRGKQHLGMNLAINSLALIKGKESEFVGYEHLEQTAKILFLANNESLLETTQEDEISYAIFDKTPFYATGGGQKHDQGLIIQGDNKIEIIKVFKDKYFNNIHVFKGVLNKNEEVKLIVDEANRRNLERNHSATHLLFKALREQFGLQIKQLGSDNNENRLTFDFPVSKKPTDEELAKVESLVNFYIQSSTPRKYLNTTIKEAEKLNAIMTLEEAEYMDPKNVRLVHFQGITTDLCGGTHIANTSLIQKFKIISCQNKGSGVFRIRAITTLEKYYDYLTQQVEQKELSLAAIEQKNRQFDPFYKMQVHRVNDLEILNNNLDLAIKQAKLDTLQLIKNKKKEEKTTDFIFNQEKIFTFNNQDFYIDFITDKQINSKQLAATLREEHANITFVLLQEMAAQKILVVVSSKTNNSLDILNKINKIFDGKGGGNKIIAQGILNQKEVNINKIKEIIWM</sequence>
<dbReference type="SUPFAM" id="SSF50447">
    <property type="entry name" value="Translation proteins"/>
    <property type="match status" value="1"/>
</dbReference>
<keyword evidence="5 14" id="KW-0479">Metal-binding</keyword>
<dbReference type="GO" id="GO:0006419">
    <property type="term" value="P:alanyl-tRNA aminoacylation"/>
    <property type="evidence" value="ECO:0007669"/>
    <property type="project" value="UniProtKB-UniRule"/>
</dbReference>
<evidence type="ECO:0000256" key="10">
    <source>
        <dbReference type="ARBA" id="ARBA00022917"/>
    </source>
</evidence>
<dbReference type="InterPro" id="IPR045864">
    <property type="entry name" value="aa-tRNA-synth_II/BPL/LPL"/>
</dbReference>
<dbReference type="GO" id="GO:0002161">
    <property type="term" value="F:aminoacyl-tRNA deacylase activity"/>
    <property type="evidence" value="ECO:0007669"/>
    <property type="project" value="TreeGrafter"/>
</dbReference>
<gene>
    <name evidence="14 17" type="primary">alaS</name>
    <name evidence="17" type="ordered locus">MCJ_003040</name>
</gene>
<dbReference type="SMART" id="SM00863">
    <property type="entry name" value="tRNA_SAD"/>
    <property type="match status" value="1"/>
</dbReference>
<evidence type="ECO:0000256" key="13">
    <source>
        <dbReference type="ARBA" id="ARBA00048300"/>
    </source>
</evidence>
<dbReference type="GO" id="GO:0005829">
    <property type="term" value="C:cytosol"/>
    <property type="evidence" value="ECO:0007669"/>
    <property type="project" value="TreeGrafter"/>
</dbReference>
<keyword evidence="3 14" id="KW-0820">tRNA-binding</keyword>
<dbReference type="InterPro" id="IPR018164">
    <property type="entry name" value="Ala-tRNA-synth_IIc_N"/>
</dbReference>
<dbReference type="InterPro" id="IPR023033">
    <property type="entry name" value="Ala_tRNA_ligase_euk/bac"/>
</dbReference>
<keyword evidence="15" id="KW-0175">Coiled coil</keyword>
<dbReference type="KEGG" id="mco:MCJ_003040"/>
<evidence type="ECO:0000256" key="15">
    <source>
        <dbReference type="SAM" id="Coils"/>
    </source>
</evidence>
<dbReference type="FunFam" id="3.30.980.10:FF:000004">
    <property type="entry name" value="Alanine--tRNA ligase, cytoplasmic"/>
    <property type="match status" value="1"/>
</dbReference>
<dbReference type="InterPro" id="IPR009000">
    <property type="entry name" value="Transl_B-barrel_sf"/>
</dbReference>
<name>C5J6A3_MESCH</name>
<dbReference type="AlphaFoldDB" id="C5J6A3"/>
<dbReference type="Gene3D" id="3.30.980.10">
    <property type="entry name" value="Threonyl-trna Synthetase, Chain A, domain 2"/>
    <property type="match status" value="1"/>
</dbReference>
<dbReference type="GO" id="GO:0000049">
    <property type="term" value="F:tRNA binding"/>
    <property type="evidence" value="ECO:0007669"/>
    <property type="project" value="UniProtKB-KW"/>
</dbReference>
<evidence type="ECO:0000313" key="18">
    <source>
        <dbReference type="Proteomes" id="UP000001491"/>
    </source>
</evidence>
<feature type="binding site" evidence="14">
    <location>
        <position position="670"/>
    </location>
    <ligand>
        <name>Zn(2+)</name>
        <dbReference type="ChEBI" id="CHEBI:29105"/>
    </ligand>
</feature>
<evidence type="ECO:0000313" key="17">
    <source>
        <dbReference type="EMBL" id="CAT04995.1"/>
    </source>
</evidence>
<dbReference type="Proteomes" id="UP000001491">
    <property type="component" value="Chromosome"/>
</dbReference>
<dbReference type="GO" id="GO:0005524">
    <property type="term" value="F:ATP binding"/>
    <property type="evidence" value="ECO:0007669"/>
    <property type="project" value="UniProtKB-UniRule"/>
</dbReference>
<keyword evidence="9 14" id="KW-0694">RNA-binding</keyword>
<dbReference type="PANTHER" id="PTHR11777:SF9">
    <property type="entry name" value="ALANINE--TRNA LIGASE, CYTOPLASMIC"/>
    <property type="match status" value="1"/>
</dbReference>
<evidence type="ECO:0000256" key="4">
    <source>
        <dbReference type="ARBA" id="ARBA00022598"/>
    </source>
</evidence>
<accession>C5J6A3</accession>
<keyword evidence="11 14" id="KW-0030">Aminoacyl-tRNA synthetase</keyword>
<feature type="binding site" evidence="14">
    <location>
        <position position="561"/>
    </location>
    <ligand>
        <name>Zn(2+)</name>
        <dbReference type="ChEBI" id="CHEBI:29105"/>
    </ligand>
</feature>
<dbReference type="HAMAP" id="MF_00036_B">
    <property type="entry name" value="Ala_tRNA_synth_B"/>
    <property type="match status" value="1"/>
</dbReference>
<evidence type="ECO:0000259" key="16">
    <source>
        <dbReference type="PROSITE" id="PS50860"/>
    </source>
</evidence>
<comment type="catalytic activity">
    <reaction evidence="13 14">
        <text>tRNA(Ala) + L-alanine + ATP = L-alanyl-tRNA(Ala) + AMP + diphosphate</text>
        <dbReference type="Rhea" id="RHEA:12540"/>
        <dbReference type="Rhea" id="RHEA-COMP:9657"/>
        <dbReference type="Rhea" id="RHEA-COMP:9923"/>
        <dbReference type="ChEBI" id="CHEBI:30616"/>
        <dbReference type="ChEBI" id="CHEBI:33019"/>
        <dbReference type="ChEBI" id="CHEBI:57972"/>
        <dbReference type="ChEBI" id="CHEBI:78442"/>
        <dbReference type="ChEBI" id="CHEBI:78497"/>
        <dbReference type="ChEBI" id="CHEBI:456215"/>
        <dbReference type="EC" id="6.1.1.7"/>
    </reaction>
</comment>
<dbReference type="NCBIfam" id="TIGR00344">
    <property type="entry name" value="alaS"/>
    <property type="match status" value="1"/>
</dbReference>
<dbReference type="PRINTS" id="PR00980">
    <property type="entry name" value="TRNASYNTHALA"/>
</dbReference>
<dbReference type="Pfam" id="PF01411">
    <property type="entry name" value="tRNA-synt_2c"/>
    <property type="match status" value="1"/>
</dbReference>
<evidence type="ECO:0000256" key="2">
    <source>
        <dbReference type="ARBA" id="ARBA00022490"/>
    </source>
</evidence>
<dbReference type="InterPro" id="IPR018165">
    <property type="entry name" value="Ala-tRNA-synth_IIc_core"/>
</dbReference>
<proteinExistence type="inferred from homology"/>
<evidence type="ECO:0000256" key="11">
    <source>
        <dbReference type="ARBA" id="ARBA00023146"/>
    </source>
</evidence>
<comment type="function">
    <text evidence="12 14">Catalyzes the attachment of alanine to tRNA(Ala) in a two-step reaction: alanine is first activated by ATP to form Ala-AMP and then transferred to the acceptor end of tRNA(Ala). Also edits incorrectly charged Ser-tRNA(Ala) and Gly-tRNA(Ala) via its editing domain.</text>
</comment>
<keyword evidence="10 14" id="KW-0648">Protein biosynthesis</keyword>
<keyword evidence="8 14" id="KW-0067">ATP-binding</keyword>
<dbReference type="CDD" id="cd00673">
    <property type="entry name" value="AlaRS_core"/>
    <property type="match status" value="1"/>
</dbReference>